<sequence>MAPPGPITTPLTSLLGIKHPIILAGMARVSGGRLAAAVSNAGGLGIIGGFQYTPDQLREIIKEMKDNFSRPDLPFGVDLALPQIGGNARKTNHDYTGGKLDELVDIIIDSGAKLFVSAVGVPPPQVIKRFHDKGILVMNMVGHPKHATKALELGVDMVCAQGGEGGGHTGDVANSILIPAVADVASKYHPPLLKGLPAMVVAAGGISSGRSLASSLMQGAVAVWVGTRFVASVEASCSEEHKKEVVSCGFEDTQRTLVISGRPLRMKTNDYIRKWHEQPDKIKELCDKGVVPIEYDFEQGNDFDIPHLMGQVAGAITKIQPAGEIVDEMVKEAVDMLKLGGTYLTAIPRLLQEGVSSNTSISDEEAEHIPCESCAVPPESLEHVFPAFDNKTNQFVRMPDTDYIFISLDFHHICRKEPGVSLNGPPYRQDPVIEAGIAYLDMRDILYGRGKGVKPGDRGSSWFKYMTPLHYIVEEFENQDGSDQSPYLFAFGRSRRVQEKDLAYRLYRVFASLKKKNRQNDEVEQGRLRQLILLTFDAEPVKTALLQLGLEWLAELNVQIWDLKKEKQFERRLQQPAVFEHVLERLGVRFADTRFGKLSPCSGNATVFTIQMILAFFYRDERQKALFEDRRPLRWLRYTWVGHSLDQLNLAPGELPKRRRDSEMNRHDVPQKKNEKAFGHHANIIHTSKTSQIIKPIITVTNSKVAYKNIAHNKFINDKSSDDKMADNKMTGGKASDNKPTKKITPEKKATEGENTQETSKDNETTDAQSAEDEIVKLSVIRQHLSVEVPDLFFNVLAKEGLGLPSQFCYPSAYDWLKKVVWRFHERTQSLMTLQFACLRFCCAACRKPCQDAKTMEPVKGHADHLDRWTTKARQITGYKKLWARCGHLHGMKDEDLGNITPAKEFTDKLEGRVAENAKVLRKLLEETPEPSFTEEEYWRRGTPRAERAIYRSMLEFFIDKFDYFAEVEGDEDEGDEDEESDSSSEGEDGRDGDYELPPLKVNPPTPQR</sequence>
<dbReference type="Gene3D" id="3.20.20.70">
    <property type="entry name" value="Aldolase class I"/>
    <property type="match status" value="1"/>
</dbReference>
<evidence type="ECO:0000256" key="2">
    <source>
        <dbReference type="ARBA" id="ARBA00022643"/>
    </source>
</evidence>
<feature type="compositionally biased region" description="Basic and acidic residues" evidence="4">
    <location>
        <begin position="718"/>
        <end position="727"/>
    </location>
</feature>
<dbReference type="PANTHER" id="PTHR32332">
    <property type="entry name" value="2-NITROPROPANE DIOXYGENASE"/>
    <property type="match status" value="1"/>
</dbReference>
<feature type="region of interest" description="Disordered" evidence="4">
    <location>
        <begin position="718"/>
        <end position="769"/>
    </location>
</feature>
<dbReference type="InterPro" id="IPR048519">
    <property type="entry name" value="Gfd2/YDR514C-like_C"/>
</dbReference>
<gene>
    <name evidence="6" type="ORF">FNAPI_11257</name>
</gene>
<reference evidence="6 7" key="1">
    <citation type="submission" date="2020-05" db="EMBL/GenBank/DDBJ databases">
        <title>Identification and distribution of gene clusters putatively required for synthesis of sphingolipid metabolism inhibitors in phylogenetically diverse species of the filamentous fungus Fusarium.</title>
        <authorList>
            <person name="Kim H.-S."/>
            <person name="Busman M."/>
            <person name="Brown D.W."/>
            <person name="Divon H."/>
            <person name="Uhlig S."/>
            <person name="Proctor R.H."/>
        </authorList>
    </citation>
    <scope>NUCLEOTIDE SEQUENCE [LARGE SCALE GENOMIC DNA]</scope>
    <source>
        <strain evidence="6 7">NRRL 25196</strain>
    </source>
</reference>
<feature type="region of interest" description="Disordered" evidence="4">
    <location>
        <begin position="652"/>
        <end position="674"/>
    </location>
</feature>
<evidence type="ECO:0000259" key="5">
    <source>
        <dbReference type="Pfam" id="PF21762"/>
    </source>
</evidence>
<accession>A0A8H5IK29</accession>
<dbReference type="Pfam" id="PF03060">
    <property type="entry name" value="NMO"/>
    <property type="match status" value="1"/>
</dbReference>
<protein>
    <submittedName>
        <fullName evidence="6">2-nitropropane dioxygenase</fullName>
    </submittedName>
</protein>
<feature type="compositionally biased region" description="Acidic residues" evidence="4">
    <location>
        <begin position="968"/>
        <end position="987"/>
    </location>
</feature>
<dbReference type="GO" id="GO:0051213">
    <property type="term" value="F:dioxygenase activity"/>
    <property type="evidence" value="ECO:0007669"/>
    <property type="project" value="UniProtKB-KW"/>
</dbReference>
<comment type="caution">
    <text evidence="6">The sequence shown here is derived from an EMBL/GenBank/DDBJ whole genome shotgun (WGS) entry which is preliminary data.</text>
</comment>
<feature type="compositionally biased region" description="Basic and acidic residues" evidence="4">
    <location>
        <begin position="660"/>
        <end position="674"/>
    </location>
</feature>
<organism evidence="6 7">
    <name type="scientific">Fusarium napiforme</name>
    <dbReference type="NCBI Taxonomy" id="42672"/>
    <lineage>
        <taxon>Eukaryota</taxon>
        <taxon>Fungi</taxon>
        <taxon>Dikarya</taxon>
        <taxon>Ascomycota</taxon>
        <taxon>Pezizomycotina</taxon>
        <taxon>Sordariomycetes</taxon>
        <taxon>Hypocreomycetidae</taxon>
        <taxon>Hypocreales</taxon>
        <taxon>Nectriaceae</taxon>
        <taxon>Fusarium</taxon>
        <taxon>Fusarium fujikuroi species complex</taxon>
    </lineage>
</organism>
<feature type="domain" description="Gfd2/YDR514C-like C-terminal" evidence="5">
    <location>
        <begin position="428"/>
        <end position="592"/>
    </location>
</feature>
<keyword evidence="3" id="KW-0560">Oxidoreductase</keyword>
<dbReference type="AlphaFoldDB" id="A0A8H5IK29"/>
<dbReference type="GO" id="GO:0018580">
    <property type="term" value="F:nitronate monooxygenase activity"/>
    <property type="evidence" value="ECO:0007669"/>
    <property type="project" value="InterPro"/>
</dbReference>
<dbReference type="Pfam" id="PF21762">
    <property type="entry name" value="DEDDh_C"/>
    <property type="match status" value="1"/>
</dbReference>
<evidence type="ECO:0000256" key="1">
    <source>
        <dbReference type="ARBA" id="ARBA00022630"/>
    </source>
</evidence>
<dbReference type="SUPFAM" id="SSF51412">
    <property type="entry name" value="Inosine monophosphate dehydrogenase (IMPDH)"/>
    <property type="match status" value="1"/>
</dbReference>
<feature type="compositionally biased region" description="Basic and acidic residues" evidence="4">
    <location>
        <begin position="736"/>
        <end position="752"/>
    </location>
</feature>
<evidence type="ECO:0000313" key="6">
    <source>
        <dbReference type="EMBL" id="KAF5538034.1"/>
    </source>
</evidence>
<dbReference type="Proteomes" id="UP000574317">
    <property type="component" value="Unassembled WGS sequence"/>
</dbReference>
<keyword evidence="1" id="KW-0285">Flavoprotein</keyword>
<dbReference type="EMBL" id="JAAOAO010000521">
    <property type="protein sequence ID" value="KAF5538034.1"/>
    <property type="molecule type" value="Genomic_DNA"/>
</dbReference>
<dbReference type="InterPro" id="IPR013785">
    <property type="entry name" value="Aldolase_TIM"/>
</dbReference>
<dbReference type="InterPro" id="IPR004136">
    <property type="entry name" value="NMO"/>
</dbReference>
<evidence type="ECO:0000313" key="7">
    <source>
        <dbReference type="Proteomes" id="UP000574317"/>
    </source>
</evidence>
<evidence type="ECO:0000256" key="4">
    <source>
        <dbReference type="SAM" id="MobiDB-lite"/>
    </source>
</evidence>
<dbReference type="CDD" id="cd04730">
    <property type="entry name" value="NPD_like"/>
    <property type="match status" value="1"/>
</dbReference>
<name>A0A8H5IK29_9HYPO</name>
<feature type="region of interest" description="Disordered" evidence="4">
    <location>
        <begin position="968"/>
        <end position="1009"/>
    </location>
</feature>
<keyword evidence="2" id="KW-0288">FMN</keyword>
<dbReference type="PANTHER" id="PTHR32332:SF36">
    <property type="entry name" value="2-NITROPROPANE DIOXYGENASE FAMILY, PUTATIVE (AFU_ORTHOLOGUE AFUA_4G07940)-RELATED"/>
    <property type="match status" value="1"/>
</dbReference>
<keyword evidence="6" id="KW-0223">Dioxygenase</keyword>
<evidence type="ECO:0000256" key="3">
    <source>
        <dbReference type="ARBA" id="ARBA00023002"/>
    </source>
</evidence>
<proteinExistence type="predicted"/>
<keyword evidence="7" id="KW-1185">Reference proteome</keyword>